<dbReference type="InterPro" id="IPR000477">
    <property type="entry name" value="RT_dom"/>
</dbReference>
<dbReference type="GO" id="GO:0003964">
    <property type="term" value="F:RNA-directed DNA polymerase activity"/>
    <property type="evidence" value="ECO:0007669"/>
    <property type="project" value="UniProtKB-EC"/>
</dbReference>
<evidence type="ECO:0000256" key="2">
    <source>
        <dbReference type="ARBA" id="ARBA00023268"/>
    </source>
</evidence>
<dbReference type="InterPro" id="IPR050951">
    <property type="entry name" value="Retrovirus_Pol_polyprotein"/>
</dbReference>
<evidence type="ECO:0000313" key="5">
    <source>
        <dbReference type="WBParaSite" id="SPAL_0001520900.1"/>
    </source>
</evidence>
<dbReference type="Proteomes" id="UP000046392">
    <property type="component" value="Unplaced"/>
</dbReference>
<dbReference type="SUPFAM" id="SSF56672">
    <property type="entry name" value="DNA/RNA polymerases"/>
    <property type="match status" value="1"/>
</dbReference>
<evidence type="ECO:0000259" key="3">
    <source>
        <dbReference type="PROSITE" id="PS50878"/>
    </source>
</evidence>
<protein>
    <recommendedName>
        <fullName evidence="1">RNA-directed DNA polymerase</fullName>
        <ecNumber evidence="1">2.7.7.49</ecNumber>
    </recommendedName>
</protein>
<sequence length="539" mass="61653">MTGLYNGPQRLKIDLKNTDDIPKKIKPARMSREKENEISKQIADMLANGMIEPSRSPYLSRVVLVRKKDQQWRFVVDFRYTNSLIKQQSHVIPRIDRITTEAAGKRFYTSFDLKAGFHQIPLDDNSKQIAAFVTHEGIFQYKVMPMGLTGSPDKFQEIMDEVLDGIPECYVYLDDILTCSNDESNHLNAINKILQRIITYGMKISLAKCQFGQNSVKYLGFRLDSEGIHVNPEKVKALQDKPVPRTVKEVKSFLGAVSYFRKHIKNFAAIAAPLYGLEKDFKWEQKHTDAFEAMKKALIDAAVLSPPDNTKNYTIFTDASFQGLGAALTQQGRPIAFASRSLKPAEKNYPIIKLEALGLVYALKQFRPYIYGKHTEAIRVERLIAKQEKRNPMKLSDIVYHFTYAYNRSKHLTTGIAPATLLLNTPDNLTNNISIHNGYSGILQLYKNTKIELKDDDTRRKGIQIQPNDLVMKKVISRKDTSTSNKNQPTWDGPYKVIQRLYGDTYEIEKLGKSRKTRQNIEKIHGDMLKLHNNQSQKT</sequence>
<dbReference type="WBParaSite" id="SPAL_0001520900.1">
    <property type="protein sequence ID" value="SPAL_0001520900.1"/>
    <property type="gene ID" value="SPAL_0001520900"/>
</dbReference>
<dbReference type="CDD" id="cd01647">
    <property type="entry name" value="RT_LTR"/>
    <property type="match status" value="1"/>
</dbReference>
<reference evidence="5" key="1">
    <citation type="submission" date="2017-02" db="UniProtKB">
        <authorList>
            <consortium name="WormBaseParasite"/>
        </authorList>
    </citation>
    <scope>IDENTIFICATION</scope>
</reference>
<dbReference type="InterPro" id="IPR041577">
    <property type="entry name" value="RT_RNaseH_2"/>
</dbReference>
<proteinExistence type="predicted"/>
<dbReference type="PROSITE" id="PS50878">
    <property type="entry name" value="RT_POL"/>
    <property type="match status" value="1"/>
</dbReference>
<dbReference type="AlphaFoldDB" id="A0A0N5CBE4"/>
<dbReference type="Pfam" id="PF17919">
    <property type="entry name" value="RT_RNaseH_2"/>
    <property type="match status" value="1"/>
</dbReference>
<evidence type="ECO:0000256" key="1">
    <source>
        <dbReference type="ARBA" id="ARBA00012493"/>
    </source>
</evidence>
<dbReference type="InterPro" id="IPR043502">
    <property type="entry name" value="DNA/RNA_pol_sf"/>
</dbReference>
<dbReference type="Gene3D" id="3.30.70.270">
    <property type="match status" value="2"/>
</dbReference>
<feature type="domain" description="Reverse transcriptase" evidence="3">
    <location>
        <begin position="46"/>
        <end position="223"/>
    </location>
</feature>
<dbReference type="PANTHER" id="PTHR37984:SF5">
    <property type="entry name" value="PROTEIN NYNRIN-LIKE"/>
    <property type="match status" value="1"/>
</dbReference>
<keyword evidence="4" id="KW-1185">Reference proteome</keyword>
<dbReference type="EC" id="2.7.7.49" evidence="1"/>
<dbReference type="STRING" id="174720.A0A0N5CBE4"/>
<dbReference type="FunFam" id="3.30.70.270:FF:000020">
    <property type="entry name" value="Transposon Tf2-6 polyprotein-like Protein"/>
    <property type="match status" value="1"/>
</dbReference>
<dbReference type="InterPro" id="IPR043128">
    <property type="entry name" value="Rev_trsase/Diguanyl_cyclase"/>
</dbReference>
<evidence type="ECO:0000313" key="4">
    <source>
        <dbReference type="Proteomes" id="UP000046392"/>
    </source>
</evidence>
<name>A0A0N5CBE4_STREA</name>
<organism evidence="4 5">
    <name type="scientific">Strongyloides papillosus</name>
    <name type="common">Intestinal threadworm</name>
    <dbReference type="NCBI Taxonomy" id="174720"/>
    <lineage>
        <taxon>Eukaryota</taxon>
        <taxon>Metazoa</taxon>
        <taxon>Ecdysozoa</taxon>
        <taxon>Nematoda</taxon>
        <taxon>Chromadorea</taxon>
        <taxon>Rhabditida</taxon>
        <taxon>Tylenchina</taxon>
        <taxon>Panagrolaimomorpha</taxon>
        <taxon>Strongyloidoidea</taxon>
        <taxon>Strongyloididae</taxon>
        <taxon>Strongyloides</taxon>
    </lineage>
</organism>
<dbReference type="Gene3D" id="3.10.10.10">
    <property type="entry name" value="HIV Type 1 Reverse Transcriptase, subunit A, domain 1"/>
    <property type="match status" value="1"/>
</dbReference>
<accession>A0A0N5CBE4</accession>
<dbReference type="Pfam" id="PF00078">
    <property type="entry name" value="RVT_1"/>
    <property type="match status" value="1"/>
</dbReference>
<dbReference type="PANTHER" id="PTHR37984">
    <property type="entry name" value="PROTEIN CBG26694"/>
    <property type="match status" value="1"/>
</dbReference>
<keyword evidence="2" id="KW-0511">Multifunctional enzyme</keyword>